<evidence type="ECO:0000256" key="12">
    <source>
        <dbReference type="PROSITE-ProRule" id="PRU01319"/>
    </source>
</evidence>
<comment type="cofactor">
    <cofactor evidence="2">
        <name>Mg(2+)</name>
        <dbReference type="ChEBI" id="CHEBI:18420"/>
    </cofactor>
</comment>
<dbReference type="NCBIfam" id="NF000595">
    <property type="entry name" value="PRK00015.1-3"/>
    <property type="match status" value="1"/>
</dbReference>
<dbReference type="GO" id="GO:0005737">
    <property type="term" value="C:cytoplasm"/>
    <property type="evidence" value="ECO:0007669"/>
    <property type="project" value="UniProtKB-SubCell"/>
</dbReference>
<sequence length="195" mass="21362">MGVDEVGRGPLAGPVVAACVFFSAPVSRLSRLGIADSKSLSSDRRDELSRLIHTEADHVSLGWSSVDEVNELNVRQATFLAMNRALQQLPPFLMRDSRLCVAVDGRDKIPGVEIQQRTVVGGDRTVLSVAAASIVAKVARDSYMEKLDALFPGYGFAKHKGYGTEEHRNAILRLGLSPHHRPLFCRKLLTQAKSR</sequence>
<dbReference type="CDD" id="cd07182">
    <property type="entry name" value="RNase_HII_bacteria_HII_like"/>
    <property type="match status" value="1"/>
</dbReference>
<dbReference type="InterPro" id="IPR036397">
    <property type="entry name" value="RNaseH_sf"/>
</dbReference>
<dbReference type="Pfam" id="PF01351">
    <property type="entry name" value="RNase_HII"/>
    <property type="match status" value="1"/>
</dbReference>
<name>C6HV29_9BACT</name>
<dbReference type="GO" id="GO:0043137">
    <property type="term" value="P:DNA replication, removal of RNA primer"/>
    <property type="evidence" value="ECO:0007669"/>
    <property type="project" value="TreeGrafter"/>
</dbReference>
<organism evidence="15 16">
    <name type="scientific">Leptospirillum ferrodiazotrophum</name>
    <dbReference type="NCBI Taxonomy" id="412449"/>
    <lineage>
        <taxon>Bacteria</taxon>
        <taxon>Pseudomonadati</taxon>
        <taxon>Nitrospirota</taxon>
        <taxon>Nitrospiria</taxon>
        <taxon>Nitrospirales</taxon>
        <taxon>Nitrospiraceae</taxon>
        <taxon>Leptospirillum</taxon>
    </lineage>
</organism>
<dbReference type="GO" id="GO:0032299">
    <property type="term" value="C:ribonuclease H2 complex"/>
    <property type="evidence" value="ECO:0007669"/>
    <property type="project" value="TreeGrafter"/>
</dbReference>
<feature type="binding site" evidence="12">
    <location>
        <position position="4"/>
    </location>
    <ligand>
        <name>a divalent metal cation</name>
        <dbReference type="ChEBI" id="CHEBI:60240"/>
    </ligand>
</feature>
<dbReference type="PANTHER" id="PTHR10954">
    <property type="entry name" value="RIBONUCLEASE H2 SUBUNIT A"/>
    <property type="match status" value="1"/>
</dbReference>
<comment type="function">
    <text evidence="3 13">Endonuclease that specifically degrades the RNA of RNA-DNA hybrids.</text>
</comment>
<evidence type="ECO:0000256" key="6">
    <source>
        <dbReference type="ARBA" id="ARBA00022490"/>
    </source>
</evidence>
<reference evidence="15 16" key="1">
    <citation type="journal article" date="2009" name="Appl. Environ. Microbiol.">
        <title>Community genomic and proteomic analyses of chemoautotrophic iron-oxidizing "Leptospirillum rubarum" (Group II) and "Leptospirillum ferrodiazotrophum" (Group III) bacteria in acid mine drainage biofilms.</title>
        <authorList>
            <person name="Goltsman D.S."/>
            <person name="Denef V.J."/>
            <person name="Singer S.W."/>
            <person name="VerBerkmoes N.C."/>
            <person name="Lefsrud M."/>
            <person name="Mueller R.S."/>
            <person name="Dick G.J."/>
            <person name="Sun C.L."/>
            <person name="Wheeler K.E."/>
            <person name="Zemla A."/>
            <person name="Baker B.J."/>
            <person name="Hauser L."/>
            <person name="Land M."/>
            <person name="Shah M.B."/>
            <person name="Thelen M.P."/>
            <person name="Hettich R.L."/>
            <person name="Banfield J.F."/>
        </authorList>
    </citation>
    <scope>NUCLEOTIDE SEQUENCE [LARGE SCALE GENOMIC DNA]</scope>
</reference>
<keyword evidence="6" id="KW-0963">Cytoplasm</keyword>
<dbReference type="PROSITE" id="PS51975">
    <property type="entry name" value="RNASE_H_2"/>
    <property type="match status" value="1"/>
</dbReference>
<evidence type="ECO:0000256" key="1">
    <source>
        <dbReference type="ARBA" id="ARBA00000077"/>
    </source>
</evidence>
<evidence type="ECO:0000256" key="5">
    <source>
        <dbReference type="ARBA" id="ARBA00007383"/>
    </source>
</evidence>
<dbReference type="Gene3D" id="3.30.420.10">
    <property type="entry name" value="Ribonuclease H-like superfamily/Ribonuclease H"/>
    <property type="match status" value="1"/>
</dbReference>
<protein>
    <recommendedName>
        <fullName evidence="13">Ribonuclease</fullName>
        <ecNumber evidence="13">3.1.26.4</ecNumber>
    </recommendedName>
</protein>
<dbReference type="GO" id="GO:0004523">
    <property type="term" value="F:RNA-DNA hybrid ribonuclease activity"/>
    <property type="evidence" value="ECO:0007669"/>
    <property type="project" value="UniProtKB-UniRule"/>
</dbReference>
<evidence type="ECO:0000256" key="8">
    <source>
        <dbReference type="ARBA" id="ARBA00022723"/>
    </source>
</evidence>
<dbReference type="InterPro" id="IPR012337">
    <property type="entry name" value="RNaseH-like_sf"/>
</dbReference>
<evidence type="ECO:0000256" key="13">
    <source>
        <dbReference type="RuleBase" id="RU003515"/>
    </source>
</evidence>
<dbReference type="AlphaFoldDB" id="C6HV29"/>
<dbReference type="GO" id="GO:0046872">
    <property type="term" value="F:metal ion binding"/>
    <property type="evidence" value="ECO:0007669"/>
    <property type="project" value="UniProtKB-KW"/>
</dbReference>
<evidence type="ECO:0000259" key="14">
    <source>
        <dbReference type="PROSITE" id="PS51975"/>
    </source>
</evidence>
<dbReference type="Proteomes" id="UP000009374">
    <property type="component" value="Unassembled WGS sequence"/>
</dbReference>
<evidence type="ECO:0000256" key="2">
    <source>
        <dbReference type="ARBA" id="ARBA00001946"/>
    </source>
</evidence>
<dbReference type="PANTHER" id="PTHR10954:SF18">
    <property type="entry name" value="RIBONUCLEASE HII"/>
    <property type="match status" value="1"/>
</dbReference>
<feature type="binding site" evidence="12">
    <location>
        <position position="5"/>
    </location>
    <ligand>
        <name>a divalent metal cation</name>
        <dbReference type="ChEBI" id="CHEBI:60240"/>
    </ligand>
</feature>
<dbReference type="InterPro" id="IPR022898">
    <property type="entry name" value="RNase_HII"/>
</dbReference>
<gene>
    <name evidence="15" type="ORF">UBAL3_78220009</name>
</gene>
<accession>C6HV29</accession>
<dbReference type="InterPro" id="IPR024567">
    <property type="entry name" value="RNase_HII/HIII_dom"/>
</dbReference>
<dbReference type="InterPro" id="IPR001352">
    <property type="entry name" value="RNase_HII/HIII"/>
</dbReference>
<dbReference type="GO" id="GO:0003723">
    <property type="term" value="F:RNA binding"/>
    <property type="evidence" value="ECO:0007669"/>
    <property type="project" value="UniProtKB-UniRule"/>
</dbReference>
<comment type="subcellular location">
    <subcellularLocation>
        <location evidence="4">Cytoplasm</location>
    </subcellularLocation>
</comment>
<dbReference type="EC" id="3.1.26.4" evidence="13"/>
<comment type="catalytic activity">
    <reaction evidence="1 12 13">
        <text>Endonucleolytic cleavage to 5'-phosphomonoester.</text>
        <dbReference type="EC" id="3.1.26.4"/>
    </reaction>
</comment>
<evidence type="ECO:0000313" key="15">
    <source>
        <dbReference type="EMBL" id="EES53543.1"/>
    </source>
</evidence>
<feature type="binding site" evidence="12">
    <location>
        <position position="104"/>
    </location>
    <ligand>
        <name>a divalent metal cation</name>
        <dbReference type="ChEBI" id="CHEBI:60240"/>
    </ligand>
</feature>
<evidence type="ECO:0000256" key="9">
    <source>
        <dbReference type="ARBA" id="ARBA00022759"/>
    </source>
</evidence>
<keyword evidence="9 12" id="KW-0255">Endonuclease</keyword>
<keyword evidence="11" id="KW-0464">Manganese</keyword>
<keyword evidence="16" id="KW-1185">Reference proteome</keyword>
<dbReference type="GO" id="GO:0006298">
    <property type="term" value="P:mismatch repair"/>
    <property type="evidence" value="ECO:0007669"/>
    <property type="project" value="TreeGrafter"/>
</dbReference>
<comment type="similarity">
    <text evidence="5 13">Belongs to the RNase HII family.</text>
</comment>
<evidence type="ECO:0000256" key="11">
    <source>
        <dbReference type="ARBA" id="ARBA00023211"/>
    </source>
</evidence>
<evidence type="ECO:0000256" key="7">
    <source>
        <dbReference type="ARBA" id="ARBA00022722"/>
    </source>
</evidence>
<dbReference type="SUPFAM" id="SSF53098">
    <property type="entry name" value="Ribonuclease H-like"/>
    <property type="match status" value="1"/>
</dbReference>
<evidence type="ECO:0000256" key="3">
    <source>
        <dbReference type="ARBA" id="ARBA00004065"/>
    </source>
</evidence>
<evidence type="ECO:0000256" key="4">
    <source>
        <dbReference type="ARBA" id="ARBA00004496"/>
    </source>
</evidence>
<evidence type="ECO:0000313" key="16">
    <source>
        <dbReference type="Proteomes" id="UP000009374"/>
    </source>
</evidence>
<dbReference type="EMBL" id="GG693860">
    <property type="protein sequence ID" value="EES53543.1"/>
    <property type="molecule type" value="Genomic_DNA"/>
</dbReference>
<keyword evidence="10 12" id="KW-0378">Hydrolase</keyword>
<keyword evidence="8 12" id="KW-0479">Metal-binding</keyword>
<evidence type="ECO:0000256" key="10">
    <source>
        <dbReference type="ARBA" id="ARBA00022801"/>
    </source>
</evidence>
<comment type="cofactor">
    <cofactor evidence="12">
        <name>Mn(2+)</name>
        <dbReference type="ChEBI" id="CHEBI:29035"/>
    </cofactor>
    <cofactor evidence="12">
        <name>Mg(2+)</name>
        <dbReference type="ChEBI" id="CHEBI:18420"/>
    </cofactor>
    <text evidence="12">Manganese or magnesium. Binds 1 divalent metal ion per monomer in the absence of substrate. May bind a second metal ion after substrate binding.</text>
</comment>
<proteinExistence type="inferred from homology"/>
<keyword evidence="7 12" id="KW-0540">Nuclease</keyword>
<feature type="domain" description="RNase H type-2" evidence="14">
    <location>
        <begin position="1"/>
        <end position="195"/>
    </location>
</feature>